<dbReference type="Pfam" id="PF13041">
    <property type="entry name" value="PPR_2"/>
    <property type="match status" value="1"/>
</dbReference>
<dbReference type="InterPro" id="IPR011990">
    <property type="entry name" value="TPR-like_helical_dom_sf"/>
</dbReference>
<evidence type="ECO:0008006" key="5">
    <source>
        <dbReference type="Google" id="ProtNLM"/>
    </source>
</evidence>
<keyword evidence="4" id="KW-1185">Reference proteome</keyword>
<dbReference type="InterPro" id="IPR002885">
    <property type="entry name" value="PPR_rpt"/>
</dbReference>
<evidence type="ECO:0000256" key="2">
    <source>
        <dbReference type="PROSITE-ProRule" id="PRU00708"/>
    </source>
</evidence>
<feature type="repeat" description="PPR" evidence="2">
    <location>
        <begin position="106"/>
        <end position="140"/>
    </location>
</feature>
<gene>
    <name evidence="3" type="ORF">NE237_017730</name>
</gene>
<keyword evidence="1" id="KW-0677">Repeat</keyword>
<dbReference type="PROSITE" id="PS51375">
    <property type="entry name" value="PPR"/>
    <property type="match status" value="1"/>
</dbReference>
<dbReference type="AlphaFoldDB" id="A0A9Q0K8P7"/>
<evidence type="ECO:0000313" key="4">
    <source>
        <dbReference type="Proteomes" id="UP001141806"/>
    </source>
</evidence>
<reference evidence="3" key="1">
    <citation type="journal article" date="2023" name="Plant J.">
        <title>The genome of the king protea, Protea cynaroides.</title>
        <authorList>
            <person name="Chang J."/>
            <person name="Duong T.A."/>
            <person name="Schoeman C."/>
            <person name="Ma X."/>
            <person name="Roodt D."/>
            <person name="Barker N."/>
            <person name="Li Z."/>
            <person name="Van de Peer Y."/>
            <person name="Mizrachi E."/>
        </authorList>
    </citation>
    <scope>NUCLEOTIDE SEQUENCE</scope>
    <source>
        <tissue evidence="3">Young leaves</tissue>
    </source>
</reference>
<dbReference type="EMBL" id="JAMYWD010000007">
    <property type="protein sequence ID" value="KAJ4965881.1"/>
    <property type="molecule type" value="Genomic_DNA"/>
</dbReference>
<dbReference type="FunFam" id="1.25.40.10:FF:000348">
    <property type="entry name" value="Pentatricopeptide repeat-containing protein chloroplastic"/>
    <property type="match status" value="1"/>
</dbReference>
<dbReference type="PANTHER" id="PTHR47926">
    <property type="entry name" value="PENTATRICOPEPTIDE REPEAT-CONTAINING PROTEIN"/>
    <property type="match status" value="1"/>
</dbReference>
<name>A0A9Q0K8P7_9MAGN</name>
<accession>A0A9Q0K8P7</accession>
<dbReference type="Pfam" id="PF01535">
    <property type="entry name" value="PPR"/>
    <property type="match status" value="1"/>
</dbReference>
<evidence type="ECO:0000256" key="1">
    <source>
        <dbReference type="ARBA" id="ARBA00022737"/>
    </source>
</evidence>
<dbReference type="Gene3D" id="1.25.40.10">
    <property type="entry name" value="Tetratricopeptide repeat domain"/>
    <property type="match status" value="1"/>
</dbReference>
<dbReference type="GO" id="GO:0009451">
    <property type="term" value="P:RNA modification"/>
    <property type="evidence" value="ECO:0007669"/>
    <property type="project" value="InterPro"/>
</dbReference>
<dbReference type="OrthoDB" id="9990610at2759"/>
<sequence length="176" mass="19459">MKSFVVEAEEMVLATILSACGRAGNLDYGKVIHEYITRKNVTLDSHLQSALITMSSNCGAMDLAQLLFDKMSPKNLVLSTAMVSAYSKLRKVEAARSIFNQVVEKDLDCWSAMISNYAYSDWPQEGLKLFDDMRASGIKPDQITMLSVISACAQLGAMDQAKWIHTFTDENGFGDI</sequence>
<dbReference type="GO" id="GO:0003723">
    <property type="term" value="F:RNA binding"/>
    <property type="evidence" value="ECO:0007669"/>
    <property type="project" value="InterPro"/>
</dbReference>
<dbReference type="Proteomes" id="UP001141806">
    <property type="component" value="Unassembled WGS sequence"/>
</dbReference>
<organism evidence="3 4">
    <name type="scientific">Protea cynaroides</name>
    <dbReference type="NCBI Taxonomy" id="273540"/>
    <lineage>
        <taxon>Eukaryota</taxon>
        <taxon>Viridiplantae</taxon>
        <taxon>Streptophyta</taxon>
        <taxon>Embryophyta</taxon>
        <taxon>Tracheophyta</taxon>
        <taxon>Spermatophyta</taxon>
        <taxon>Magnoliopsida</taxon>
        <taxon>Proteales</taxon>
        <taxon>Proteaceae</taxon>
        <taxon>Protea</taxon>
    </lineage>
</organism>
<proteinExistence type="predicted"/>
<dbReference type="InterPro" id="IPR046960">
    <property type="entry name" value="PPR_At4g14850-like_plant"/>
</dbReference>
<dbReference type="PANTHER" id="PTHR47926:SF347">
    <property type="entry name" value="PENTATRICOPEPTIDE REPEAT-CONTAINING PROTEIN"/>
    <property type="match status" value="1"/>
</dbReference>
<protein>
    <recommendedName>
        <fullName evidence="5">Pentatricopeptide repeat-containing protein</fullName>
    </recommendedName>
</protein>
<comment type="caution">
    <text evidence="3">The sequence shown here is derived from an EMBL/GenBank/DDBJ whole genome shotgun (WGS) entry which is preliminary data.</text>
</comment>
<evidence type="ECO:0000313" key="3">
    <source>
        <dbReference type="EMBL" id="KAJ4965881.1"/>
    </source>
</evidence>
<dbReference type="NCBIfam" id="TIGR00756">
    <property type="entry name" value="PPR"/>
    <property type="match status" value="2"/>
</dbReference>